<dbReference type="AlphaFoldDB" id="A0A821VI46"/>
<keyword evidence="2" id="KW-0732">Signal</keyword>
<dbReference type="Proteomes" id="UP000663880">
    <property type="component" value="Unassembled WGS sequence"/>
</dbReference>
<evidence type="ECO:0000313" key="3">
    <source>
        <dbReference type="EMBL" id="CAF4906480.1"/>
    </source>
</evidence>
<sequence length="136" mass="14369">MGEVRTCVILLFVLLHVIHAQSYFDSFICDFLCDDDDSYGFCEDCSSEESSESTSTKKPTSSRPLTPTQNITIKIPASQGTILDILNWNGLWSVSVDAQSKPSASSPPPGEATTTPKSTAASEATTGASTTAAAGR</sequence>
<evidence type="ECO:0000256" key="1">
    <source>
        <dbReference type="SAM" id="MobiDB-lite"/>
    </source>
</evidence>
<dbReference type="OrthoDB" id="6930231at2759"/>
<protein>
    <submittedName>
        <fullName evidence="3">Uncharacterized protein</fullName>
    </submittedName>
</protein>
<proteinExistence type="predicted"/>
<feature type="region of interest" description="Disordered" evidence="1">
    <location>
        <begin position="98"/>
        <end position="136"/>
    </location>
</feature>
<feature type="chain" id="PRO_5033019617" evidence="2">
    <location>
        <begin position="21"/>
        <end position="136"/>
    </location>
</feature>
<feature type="compositionally biased region" description="Low complexity" evidence="1">
    <location>
        <begin position="52"/>
        <end position="68"/>
    </location>
</feature>
<comment type="caution">
    <text evidence="3">The sequence shown here is derived from an EMBL/GenBank/DDBJ whole genome shotgun (WGS) entry which is preliminary data.</text>
</comment>
<evidence type="ECO:0000256" key="2">
    <source>
        <dbReference type="SAM" id="SignalP"/>
    </source>
</evidence>
<dbReference type="EMBL" id="CAJOBZ010000042">
    <property type="protein sequence ID" value="CAF4906480.1"/>
    <property type="molecule type" value="Genomic_DNA"/>
</dbReference>
<keyword evidence="4" id="KW-1185">Reference proteome</keyword>
<evidence type="ECO:0000313" key="4">
    <source>
        <dbReference type="Proteomes" id="UP000663880"/>
    </source>
</evidence>
<name>A0A821VI46_9NEOP</name>
<gene>
    <name evidence="3" type="ORF">PMACD_LOCUS11745</name>
</gene>
<feature type="signal peptide" evidence="2">
    <location>
        <begin position="1"/>
        <end position="20"/>
    </location>
</feature>
<feature type="compositionally biased region" description="Low complexity" evidence="1">
    <location>
        <begin position="118"/>
        <end position="136"/>
    </location>
</feature>
<reference evidence="3" key="1">
    <citation type="submission" date="2021-02" db="EMBL/GenBank/DDBJ databases">
        <authorList>
            <person name="Steward A R."/>
        </authorList>
    </citation>
    <scope>NUCLEOTIDE SEQUENCE</scope>
</reference>
<accession>A0A821VI46</accession>
<organism evidence="3 4">
    <name type="scientific">Pieris macdunnoughi</name>
    <dbReference type="NCBI Taxonomy" id="345717"/>
    <lineage>
        <taxon>Eukaryota</taxon>
        <taxon>Metazoa</taxon>
        <taxon>Ecdysozoa</taxon>
        <taxon>Arthropoda</taxon>
        <taxon>Hexapoda</taxon>
        <taxon>Insecta</taxon>
        <taxon>Pterygota</taxon>
        <taxon>Neoptera</taxon>
        <taxon>Endopterygota</taxon>
        <taxon>Lepidoptera</taxon>
        <taxon>Glossata</taxon>
        <taxon>Ditrysia</taxon>
        <taxon>Papilionoidea</taxon>
        <taxon>Pieridae</taxon>
        <taxon>Pierinae</taxon>
        <taxon>Pieris</taxon>
    </lineage>
</organism>
<feature type="region of interest" description="Disordered" evidence="1">
    <location>
        <begin position="44"/>
        <end position="71"/>
    </location>
</feature>